<keyword evidence="1" id="KW-0472">Membrane</keyword>
<dbReference type="RefSeq" id="WP_005502256.1">
    <property type="nucleotide sequence ID" value="NZ_CP014056.2"/>
</dbReference>
<accession>A0A377HJA6</accession>
<dbReference type="STRING" id="673.AL542_07830"/>
<dbReference type="KEGG" id="gho:AL542_07830"/>
<dbReference type="GeneID" id="58895821"/>
<dbReference type="Proteomes" id="UP000254512">
    <property type="component" value="Unassembled WGS sequence"/>
</dbReference>
<organism evidence="2 3">
    <name type="scientific">Grimontia hollisae</name>
    <name type="common">Vibrio hollisae</name>
    <dbReference type="NCBI Taxonomy" id="673"/>
    <lineage>
        <taxon>Bacteria</taxon>
        <taxon>Pseudomonadati</taxon>
        <taxon>Pseudomonadota</taxon>
        <taxon>Gammaproteobacteria</taxon>
        <taxon>Vibrionales</taxon>
        <taxon>Vibrionaceae</taxon>
        <taxon>Grimontia</taxon>
    </lineage>
</organism>
<dbReference type="InterPro" id="IPR007690">
    <property type="entry name" value="T2SS_GspM"/>
</dbReference>
<dbReference type="EMBL" id="UGHD01000002">
    <property type="protein sequence ID" value="STO56320.1"/>
    <property type="molecule type" value="Genomic_DNA"/>
</dbReference>
<feature type="transmembrane region" description="Helical" evidence="1">
    <location>
        <begin position="21"/>
        <end position="40"/>
    </location>
</feature>
<name>A0A377HJA6_GRIHO</name>
<dbReference type="GO" id="GO:0015627">
    <property type="term" value="C:type II protein secretion system complex"/>
    <property type="evidence" value="ECO:0007669"/>
    <property type="project" value="InterPro"/>
</dbReference>
<evidence type="ECO:0000313" key="3">
    <source>
        <dbReference type="Proteomes" id="UP000254512"/>
    </source>
</evidence>
<keyword evidence="1" id="KW-0812">Transmembrane</keyword>
<evidence type="ECO:0000313" key="2">
    <source>
        <dbReference type="EMBL" id="STO56320.1"/>
    </source>
</evidence>
<dbReference type="Pfam" id="PF04612">
    <property type="entry name" value="T2SSM"/>
    <property type="match status" value="1"/>
</dbReference>
<protein>
    <submittedName>
        <fullName evidence="2">General secretion pathway, M protein</fullName>
    </submittedName>
</protein>
<dbReference type="AlphaFoldDB" id="A0A377HJA6"/>
<proteinExistence type="predicted"/>
<keyword evidence="1" id="KW-1133">Transmembrane helix</keyword>
<gene>
    <name evidence="2" type="ORF">NCTC11645_00658</name>
</gene>
<sequence>MSPLLFRVKGAFEALSSREQWMIAIAGWIAILGLGVAVFIEPQGNALAQLDAQIMQSEHTTQDLQALNRLKQEKLQSSPNTELEAELERLNQTLSSLDSEIARKVDGLVSAAQMSALMESVLRQSDRLTLMSMRSLLPQKLIDTDDVGYYMHPVEITLQGRYFDIVDYLSALEALPVKYYWRNVDYRVTEYPIAEVTIGVYTLGESPEFIGGIDDVTQ</sequence>
<reference evidence="2 3" key="1">
    <citation type="submission" date="2018-06" db="EMBL/GenBank/DDBJ databases">
        <authorList>
            <consortium name="Pathogen Informatics"/>
            <person name="Doyle S."/>
        </authorList>
    </citation>
    <scope>NUCLEOTIDE SEQUENCE [LARGE SCALE GENOMIC DNA]</scope>
    <source>
        <strain evidence="2 3">NCTC11645</strain>
    </source>
</reference>
<dbReference type="GO" id="GO:0015628">
    <property type="term" value="P:protein secretion by the type II secretion system"/>
    <property type="evidence" value="ECO:0007669"/>
    <property type="project" value="InterPro"/>
</dbReference>
<evidence type="ECO:0000256" key="1">
    <source>
        <dbReference type="SAM" id="Phobius"/>
    </source>
</evidence>